<accession>A0A0G4JXM2</accession>
<organism evidence="3 5">
    <name type="scientific">Brenneria goodwinii</name>
    <dbReference type="NCBI Taxonomy" id="1109412"/>
    <lineage>
        <taxon>Bacteria</taxon>
        <taxon>Pseudomonadati</taxon>
        <taxon>Pseudomonadota</taxon>
        <taxon>Gammaproteobacteria</taxon>
        <taxon>Enterobacterales</taxon>
        <taxon>Pectobacteriaceae</taxon>
        <taxon>Brenneria</taxon>
    </lineage>
</organism>
<dbReference type="Gene3D" id="3.40.50.720">
    <property type="entry name" value="NAD(P)-binding Rossmann-like Domain"/>
    <property type="match status" value="1"/>
</dbReference>
<gene>
    <name evidence="4" type="ORF">BIY26_19885</name>
    <name evidence="3" type="ORF">BN1221_03096c</name>
</gene>
<dbReference type="EMBL" id="CGIG01000001">
    <property type="protein sequence ID" value="CPR18230.1"/>
    <property type="molecule type" value="Genomic_DNA"/>
</dbReference>
<dbReference type="Pfam" id="PF07755">
    <property type="entry name" value="DUF1611"/>
    <property type="match status" value="1"/>
</dbReference>
<dbReference type="PANTHER" id="PTHR40690:SF1">
    <property type="entry name" value="DUF1611 DOMAIN-CONTAINING PROTEIN"/>
    <property type="match status" value="1"/>
</dbReference>
<reference evidence="3" key="2">
    <citation type="submission" date="2015-01" db="EMBL/GenBank/DDBJ databases">
        <authorList>
            <person name="Xiang T."/>
            <person name="Song Y."/>
            <person name="Huang L."/>
            <person name="Wang B."/>
            <person name="Wu P."/>
        </authorList>
    </citation>
    <scope>NUCLEOTIDE SEQUENCE [LARGE SCALE GENOMIC DNA]</scope>
    <source>
        <strain evidence="3">OBR1</strain>
    </source>
</reference>
<name>A0A0G4JXM2_9GAMM</name>
<evidence type="ECO:0000259" key="2">
    <source>
        <dbReference type="Pfam" id="PF17396"/>
    </source>
</evidence>
<dbReference type="PANTHER" id="PTHR40690">
    <property type="entry name" value="GLL3100 PROTEIN"/>
    <property type="match status" value="1"/>
</dbReference>
<dbReference type="InterPro" id="IPR027417">
    <property type="entry name" value="P-loop_NTPase"/>
</dbReference>
<dbReference type="InterPro" id="IPR035402">
    <property type="entry name" value="DgcN-like_N"/>
</dbReference>
<dbReference type="Gene3D" id="3.40.50.300">
    <property type="entry name" value="P-loop containing nucleotide triphosphate hydrolases"/>
    <property type="match status" value="1"/>
</dbReference>
<dbReference type="RefSeq" id="WP_048638037.1">
    <property type="nucleotide sequence ID" value="NZ_CGIG01000001.1"/>
</dbReference>
<evidence type="ECO:0000313" key="4">
    <source>
        <dbReference type="EMBL" id="RLM17831.1"/>
    </source>
</evidence>
<dbReference type="SUPFAM" id="SSF52540">
    <property type="entry name" value="P-loop containing nucleoside triphosphate hydrolases"/>
    <property type="match status" value="1"/>
</dbReference>
<dbReference type="Proteomes" id="UP000285972">
    <property type="component" value="Unassembled WGS sequence"/>
</dbReference>
<keyword evidence="5" id="KW-1185">Reference proteome</keyword>
<dbReference type="InterPro" id="IPR011669">
    <property type="entry name" value="DgcN-like"/>
</dbReference>
<protein>
    <submittedName>
        <fullName evidence="4">EBNA-1 nuclear protein</fullName>
    </submittedName>
    <submittedName>
        <fullName evidence="3">Protein often near L-alanine-DL-glutamate epimerase (Cell wall recycling)</fullName>
    </submittedName>
</protein>
<evidence type="ECO:0000313" key="5">
    <source>
        <dbReference type="Proteomes" id="UP000044377"/>
    </source>
</evidence>
<reference evidence="5" key="1">
    <citation type="submission" date="2015-01" db="EMBL/GenBank/DDBJ databases">
        <authorList>
            <person name="Paterson Steve"/>
        </authorList>
    </citation>
    <scope>NUCLEOTIDE SEQUENCE [LARGE SCALE GENOMIC DNA]</scope>
    <source>
        <strain evidence="5">OBR1</strain>
    </source>
</reference>
<dbReference type="AlphaFoldDB" id="A0A0G4JXM2"/>
<dbReference type="OrthoDB" id="9778498at2"/>
<dbReference type="PIRSF" id="PIRSF026760">
    <property type="entry name" value="UCP026760"/>
    <property type="match status" value="1"/>
</dbReference>
<sequence length="333" mass="35525">MDIKKPYLLFLGDAHDQLAAKVAIGIKQWHPEYCVGQYRMSGCHADCDLPDMDISAARAAGAQTLVIGVANRGGIISEQWIAVLREALESGMDLAAGLHNRLADVPELRELAAKLGRSLFDVRHPSQTFPVANGRKRAGKRLLPVGTDCSCGKMYTALAIEKEILSRGGKATFRATGQTGILISGAGVSIDAVVSDFIAGAVETIAPANDEDHWDVIEGQGSLFHPSFAGVTTGIIHGAQPDALVLCHEPTRKTMRGVDYPIPDIADCMALNLSVAHLTNPKARFVGISVNTAALSEKEALQLMADLEKKFGLPVVDPFRQGVGRLVDQLASL</sequence>
<evidence type="ECO:0000313" key="6">
    <source>
        <dbReference type="Proteomes" id="UP000285972"/>
    </source>
</evidence>
<reference evidence="4 6" key="3">
    <citation type="submission" date="2016-09" db="EMBL/GenBank/DDBJ databases">
        <authorList>
            <person name="Doonan J."/>
            <person name="Pachebat J.A."/>
            <person name="Golyshin P.N."/>
            <person name="Denman S."/>
            <person name="Mcdonald J.E."/>
        </authorList>
    </citation>
    <scope>NUCLEOTIDE SEQUENCE [LARGE SCALE GENOMIC DNA]</scope>
    <source>
        <strain evidence="4 6">FRB141</strain>
    </source>
</reference>
<dbReference type="Pfam" id="PF17396">
    <property type="entry name" value="DUF1611_N"/>
    <property type="match status" value="1"/>
</dbReference>
<dbReference type="GeneID" id="70905708"/>
<dbReference type="InterPro" id="IPR035086">
    <property type="entry name" value="DgcN-like_C"/>
</dbReference>
<feature type="domain" description="D-glutamate N-acetyltransferase-like N-terminal" evidence="2">
    <location>
        <begin position="40"/>
        <end position="125"/>
    </location>
</feature>
<dbReference type="KEGG" id="bgj:AWC36_02810"/>
<evidence type="ECO:0000259" key="1">
    <source>
        <dbReference type="Pfam" id="PF07755"/>
    </source>
</evidence>
<dbReference type="EMBL" id="MJLX01000075">
    <property type="protein sequence ID" value="RLM17831.1"/>
    <property type="molecule type" value="Genomic_DNA"/>
</dbReference>
<feature type="domain" description="D-glutamate N-acetyltransferase-like C-terminal" evidence="1">
    <location>
        <begin position="131"/>
        <end position="327"/>
    </location>
</feature>
<evidence type="ECO:0000313" key="3">
    <source>
        <dbReference type="EMBL" id="CPR18230.1"/>
    </source>
</evidence>
<dbReference type="Proteomes" id="UP000044377">
    <property type="component" value="Unassembled WGS sequence"/>
</dbReference>
<dbReference type="STRING" id="1109412.BN1221_03096c"/>
<proteinExistence type="predicted"/>
<dbReference type="NCBIfam" id="NF041892">
    <property type="entry name" value="DgcN"/>
    <property type="match status" value="1"/>
</dbReference>